<gene>
    <name evidence="2" type="ORF">K457DRAFT_131023</name>
</gene>
<evidence type="ECO:0000256" key="1">
    <source>
        <dbReference type="SAM" id="SignalP"/>
    </source>
</evidence>
<keyword evidence="1" id="KW-0732">Signal</keyword>
<dbReference type="Proteomes" id="UP000078512">
    <property type="component" value="Unassembled WGS sequence"/>
</dbReference>
<keyword evidence="3" id="KW-1185">Reference proteome</keyword>
<dbReference type="OrthoDB" id="4405280at2759"/>
<proteinExistence type="predicted"/>
<name>A0A197JCE0_9FUNG</name>
<protein>
    <submittedName>
        <fullName evidence="2">Uncharacterized protein</fullName>
    </submittedName>
</protein>
<evidence type="ECO:0000313" key="3">
    <source>
        <dbReference type="Proteomes" id="UP000078512"/>
    </source>
</evidence>
<dbReference type="EMBL" id="KV442142">
    <property type="protein sequence ID" value="OAQ22775.1"/>
    <property type="molecule type" value="Genomic_DNA"/>
</dbReference>
<feature type="chain" id="PRO_5008275781" evidence="1">
    <location>
        <begin position="27"/>
        <end position="220"/>
    </location>
</feature>
<accession>A0A197JCE0</accession>
<evidence type="ECO:0000313" key="2">
    <source>
        <dbReference type="EMBL" id="OAQ22775.1"/>
    </source>
</evidence>
<dbReference type="AlphaFoldDB" id="A0A197JCE0"/>
<reference evidence="2 3" key="1">
    <citation type="submission" date="2016-05" db="EMBL/GenBank/DDBJ databases">
        <title>Genome sequencing reveals origins of a unique bacterial endosymbiosis in the earliest lineages of terrestrial Fungi.</title>
        <authorList>
            <consortium name="DOE Joint Genome Institute"/>
            <person name="Uehling J."/>
            <person name="Gryganskyi A."/>
            <person name="Hameed K."/>
            <person name="Tschaplinski T."/>
            <person name="Misztal P."/>
            <person name="Wu S."/>
            <person name="Desiro A."/>
            <person name="Vande Pol N."/>
            <person name="Du Z.-Y."/>
            <person name="Zienkiewicz A."/>
            <person name="Zienkiewicz K."/>
            <person name="Morin E."/>
            <person name="Tisserant E."/>
            <person name="Splivallo R."/>
            <person name="Hainaut M."/>
            <person name="Henrissat B."/>
            <person name="Ohm R."/>
            <person name="Kuo A."/>
            <person name="Yan J."/>
            <person name="Lipzen A."/>
            <person name="Nolan M."/>
            <person name="Labutti K."/>
            <person name="Barry K."/>
            <person name="Goldstein A."/>
            <person name="Labbe J."/>
            <person name="Schadt C."/>
            <person name="Tuskan G."/>
            <person name="Grigoriev I."/>
            <person name="Martin F."/>
            <person name="Vilgalys R."/>
            <person name="Bonito G."/>
        </authorList>
    </citation>
    <scope>NUCLEOTIDE SEQUENCE [LARGE SCALE GENOMIC DNA]</scope>
    <source>
        <strain evidence="2 3">AG-77</strain>
    </source>
</reference>
<feature type="signal peptide" evidence="1">
    <location>
        <begin position="1"/>
        <end position="26"/>
    </location>
</feature>
<organism evidence="2 3">
    <name type="scientific">Linnemannia elongata AG-77</name>
    <dbReference type="NCBI Taxonomy" id="1314771"/>
    <lineage>
        <taxon>Eukaryota</taxon>
        <taxon>Fungi</taxon>
        <taxon>Fungi incertae sedis</taxon>
        <taxon>Mucoromycota</taxon>
        <taxon>Mortierellomycotina</taxon>
        <taxon>Mortierellomycetes</taxon>
        <taxon>Mortierellales</taxon>
        <taxon>Mortierellaceae</taxon>
        <taxon>Linnemannia</taxon>
    </lineage>
</organism>
<sequence>MRISQLLLIYSVQVVVFAAFNAPCAADVDCNTGGRESCVRVTAGPTASYRCFRFPLTDAEFQTAFEDRGATVGNLRKCDTPTSKGCKGSRLEVGNPLECCAHQVTIGHTRSLKPIFVCDNATDCDVSGGCKVTADCPISDYCIANKCGQPTPGVDCGAEGKPPLKYGCCGSGVVGHDGMCFSAQFGGGNCSQDSDCLGRYNGKATRCYKVTDCDPFKLHE</sequence>